<evidence type="ECO:0000256" key="1">
    <source>
        <dbReference type="SAM" id="MobiDB-lite"/>
    </source>
</evidence>
<accession>A0ABV5BD36</accession>
<evidence type="ECO:0000313" key="3">
    <source>
        <dbReference type="Proteomes" id="UP001580407"/>
    </source>
</evidence>
<feature type="region of interest" description="Disordered" evidence="1">
    <location>
        <begin position="35"/>
        <end position="62"/>
    </location>
</feature>
<dbReference type="RefSeq" id="WP_375526516.1">
    <property type="nucleotide sequence ID" value="NZ_JBHILM010000020.1"/>
</dbReference>
<evidence type="ECO:0000313" key="2">
    <source>
        <dbReference type="EMBL" id="MFB5682764.1"/>
    </source>
</evidence>
<name>A0ABV5BD36_9BACL</name>
<gene>
    <name evidence="2" type="ORF">ACE3NQ_17745</name>
</gene>
<dbReference type="EMBL" id="JBHILM010000020">
    <property type="protein sequence ID" value="MFB5682764.1"/>
    <property type="molecule type" value="Genomic_DNA"/>
</dbReference>
<dbReference type="Proteomes" id="UP001580407">
    <property type="component" value="Unassembled WGS sequence"/>
</dbReference>
<comment type="caution">
    <text evidence="2">The sequence shown here is derived from an EMBL/GenBank/DDBJ whole genome shotgun (WGS) entry which is preliminary data.</text>
</comment>
<feature type="compositionally biased region" description="Basic and acidic residues" evidence="1">
    <location>
        <begin position="35"/>
        <end position="56"/>
    </location>
</feature>
<sequence>MKSNKKEEQGQEDLFLFKEQFFDFFLYYLPEFSQKAEDRKEGEKSSKKEEKLDRHGSQCIDE</sequence>
<keyword evidence="3" id="KW-1185">Reference proteome</keyword>
<reference evidence="2 3" key="1">
    <citation type="submission" date="2024-09" db="EMBL/GenBank/DDBJ databases">
        <authorList>
            <person name="Ruan L."/>
        </authorList>
    </citation>
    <scope>NUCLEOTIDE SEQUENCE [LARGE SCALE GENOMIC DNA]</scope>
    <source>
        <strain evidence="2 3">D33</strain>
    </source>
</reference>
<protein>
    <submittedName>
        <fullName evidence="2">Uncharacterized protein</fullName>
    </submittedName>
</protein>
<proteinExistence type="predicted"/>
<organism evidence="2 3">
    <name type="scientific">Paenibacillus terreus</name>
    <dbReference type="NCBI Taxonomy" id="1387834"/>
    <lineage>
        <taxon>Bacteria</taxon>
        <taxon>Bacillati</taxon>
        <taxon>Bacillota</taxon>
        <taxon>Bacilli</taxon>
        <taxon>Bacillales</taxon>
        <taxon>Paenibacillaceae</taxon>
        <taxon>Paenibacillus</taxon>
    </lineage>
</organism>